<sequence>MLLDMAHRLRAGHDVILASQTLLQVKTMIADLGRHLGRGVIEGEVARWGNSGHAHFFALEPDHPRVADLLCITAAWCDELYGFRATRNQIGAANHLVRNLRKVVHGTNPKIMITGDPAWP</sequence>
<reference evidence="1 2" key="1">
    <citation type="journal article" date="2015" name="Genome Announc.">
        <title>Complete Genome Sequence of Caulobacter crescentus Siphophage Sansa.</title>
        <authorList>
            <person name="Vara L."/>
            <person name="Kane A.A."/>
            <person name="Cahill J.L."/>
            <person name="Rasche E.S."/>
            <person name="Kuty Everett G.F."/>
        </authorList>
    </citation>
    <scope>NUCLEOTIDE SEQUENCE [LARGE SCALE GENOMIC DNA]</scope>
</reference>
<proteinExistence type="predicted"/>
<accession>A0A0K1LLT9</accession>
<dbReference type="EMBL" id="KT001913">
    <property type="protein sequence ID" value="AKU43414.1"/>
    <property type="molecule type" value="Genomic_DNA"/>
</dbReference>
<evidence type="ECO:0000313" key="1">
    <source>
        <dbReference type="EMBL" id="AKU43414.1"/>
    </source>
</evidence>
<protein>
    <submittedName>
        <fullName evidence="1">Uncharacterized protein</fullName>
    </submittedName>
</protein>
<keyword evidence="2" id="KW-1185">Reference proteome</keyword>
<evidence type="ECO:0000313" key="2">
    <source>
        <dbReference type="Proteomes" id="UP000225322"/>
    </source>
</evidence>
<gene>
    <name evidence="1" type="ORF">CPT_Sansa10</name>
</gene>
<organism evidence="1 2">
    <name type="scientific">Caulobacter phage Sansa</name>
    <dbReference type="NCBI Taxonomy" id="1675600"/>
    <lineage>
        <taxon>Viruses</taxon>
        <taxon>Duplodnaviria</taxon>
        <taxon>Heunggongvirae</taxon>
        <taxon>Uroviricota</taxon>
        <taxon>Caudoviricetes</taxon>
        <taxon>Sansavirus</taxon>
        <taxon>Sansavirus sansa</taxon>
        <taxon>Caulobacter virus Sansa</taxon>
    </lineage>
</organism>
<name>A0A0K1LLT9_9CAUD</name>
<dbReference type="Proteomes" id="UP000225322">
    <property type="component" value="Segment"/>
</dbReference>